<evidence type="ECO:0000313" key="7">
    <source>
        <dbReference type="EMBL" id="KAE7997693.1"/>
    </source>
</evidence>
<feature type="compositionally biased region" description="Basic residues" evidence="4">
    <location>
        <begin position="223"/>
        <end position="235"/>
    </location>
</feature>
<name>A0A5N6QHM1_9ROSI</name>
<evidence type="ECO:0000256" key="2">
    <source>
        <dbReference type="ARBA" id="ARBA00023242"/>
    </source>
</evidence>
<accession>A0A5N6QHM1</accession>
<evidence type="ECO:0000256" key="1">
    <source>
        <dbReference type="ARBA" id="ARBA00004123"/>
    </source>
</evidence>
<keyword evidence="3" id="KW-0371">Homeobox</keyword>
<feature type="region of interest" description="Disordered" evidence="4">
    <location>
        <begin position="221"/>
        <end position="276"/>
    </location>
</feature>
<evidence type="ECO:0000256" key="4">
    <source>
        <dbReference type="SAM" id="MobiDB-lite"/>
    </source>
</evidence>
<evidence type="ECO:0000313" key="8">
    <source>
        <dbReference type="Proteomes" id="UP000327013"/>
    </source>
</evidence>
<protein>
    <recommendedName>
        <fullName evidence="9">Homeobox domain-containing protein</fullName>
    </recommendedName>
</protein>
<dbReference type="InterPro" id="IPR018501">
    <property type="entry name" value="DDT_dom"/>
</dbReference>
<evidence type="ECO:0000256" key="3">
    <source>
        <dbReference type="PROSITE-ProRule" id="PRU00108"/>
    </source>
</evidence>
<feature type="DNA-binding region" description="Homeobox" evidence="3">
    <location>
        <begin position="3"/>
        <end position="30"/>
    </location>
</feature>
<dbReference type="AlphaFoldDB" id="A0A5N6QHM1"/>
<dbReference type="InterPro" id="IPR028942">
    <property type="entry name" value="WHIM1_dom"/>
</dbReference>
<dbReference type="PROSITE" id="PS50071">
    <property type="entry name" value="HOMEOBOX_2"/>
    <property type="match status" value="1"/>
</dbReference>
<feature type="domain" description="DDT" evidence="6">
    <location>
        <begin position="359"/>
        <end position="418"/>
    </location>
</feature>
<dbReference type="PANTHER" id="PTHR36968">
    <property type="entry name" value="HOMEOBOX-DDT DOMAIN PROTEIN RLT2"/>
    <property type="match status" value="1"/>
</dbReference>
<sequence length="1203" mass="135747">MEDHASSLGLTYKQVRGWFVEKRRRDKRENGIIAPLHSTWSKKRPILLTRRNGSGIIAARKVLKGDPSMRYPKTHSSSISKRPSMAENRIAKRKKKLSLLQDLLTPDHILKKVFRKDGPPLGMEFDSLPSGAFCCLTDRKNSHSCCEDNQRVDKRRKVSEHAILSHQVSHKKSAPVKKHGIGKGLMTVWRATNPDGGDFPTGANFGGKEVASLSVSLVSTSISRKKPQLREKRPRQQVTVAKQGRFRNKSQDKRKQSIRRTEVESNRDEHQKQPDKEKCELALEGELSQEYLDQVTMLVDDEELEMQDLQGTILLRCSDHFAANGLHGCSLCKDLLAKFPPNSVKMKQPLCMQPWDSSPEIVKKLFKVFHFLYTYAVAVDICPFTLDEFAQAFHYKDSLLLGKIHVALLKLLISDVETELSSGFSPRLRKSCNFLALLHSVENQEVVLEFWKISLNPLTWTEILRQVLVAAGFGSKQGAMRREALSKEMNLMVKYGLRPGTLKCELFKILTERGNNGLKVSELTKSLQIVELNLASTTEELESLICSTLSSDITLFEKISSAAYRLRINSVAKEVDECHSDTEDSGSVDDDPNDNGPYSSSDDSGCESGNSNIRKVMDLNCCKSQSNMPTVYNEIDESHPGEVWLLGLMEGEYSDLSLEEKLNALAALTDLLHAGSSIRVEDPTQTIADYVPNIHHYGSGAKLKRSSASQNSLASPPLGYAVQTHGLKEVYSFLRFHPVDSSVSMAKSYVKEISSGKGENVKEKEVDFVSHPMQSVFLGSDRRYNRYWLFLGPCNAYDPGHNRVYFESSEDGHWEVIDTVEDFCALLSVLDERGKREALLIESLEKRQSFLCQAMSNRVLNSAGTRHLSQSIQSELDMVREDSCSPVSDVDNNLSLIETAEDSLPSSGVVLDVGTKREEEQERWSHLQAFDSWIWNSFYSNLNAVKYGKKSYLDSLARCESCHDLYWRDEKHCRICHTTFELDFDLEERYAIHAATCREKEDTNIMFPQYKVLSSQIQSLKAAIHAIESVMPEEALVGAWTKSAHKLWVLADFVGAINENWLCECSVQQVPYNVVEETIASFASMPQTSSAAALWVVRLDSLIAPYLERVRSGKQQEISTRGEGSLPLNWKYFLEKHLLQKLCDLVWLILAWHGTCPFDKLVMDRIAANLVEEIYKVGVLQSNQSTILKELMQVGIVTAYLRH</sequence>
<dbReference type="OrthoDB" id="6159439at2759"/>
<dbReference type="GO" id="GO:0006357">
    <property type="term" value="P:regulation of transcription by RNA polymerase II"/>
    <property type="evidence" value="ECO:0007669"/>
    <property type="project" value="InterPro"/>
</dbReference>
<dbReference type="Pfam" id="PF02791">
    <property type="entry name" value="DDT"/>
    <property type="match status" value="1"/>
</dbReference>
<evidence type="ECO:0008006" key="9">
    <source>
        <dbReference type="Google" id="ProtNLM"/>
    </source>
</evidence>
<dbReference type="PANTHER" id="PTHR36968:SF8">
    <property type="entry name" value="HOMEOBOX-DDT DOMAIN PROTEIN RLT3 ISOFORM X1"/>
    <property type="match status" value="1"/>
</dbReference>
<reference evidence="7 8" key="1">
    <citation type="submission" date="2019-06" db="EMBL/GenBank/DDBJ databases">
        <title>A chromosomal-level reference genome of Carpinus fangiana (Coryloideae, Betulaceae).</title>
        <authorList>
            <person name="Yang X."/>
            <person name="Wang Z."/>
            <person name="Zhang L."/>
            <person name="Hao G."/>
            <person name="Liu J."/>
            <person name="Yang Y."/>
        </authorList>
    </citation>
    <scope>NUCLEOTIDE SEQUENCE [LARGE SCALE GENOMIC DNA]</scope>
    <source>
        <strain evidence="7">Cfa_2016G</strain>
        <tissue evidence="7">Leaf</tissue>
    </source>
</reference>
<dbReference type="InterPro" id="IPR001356">
    <property type="entry name" value="HD"/>
</dbReference>
<dbReference type="InterPro" id="IPR044977">
    <property type="entry name" value="RLT1-3"/>
</dbReference>
<organism evidence="7 8">
    <name type="scientific">Carpinus fangiana</name>
    <dbReference type="NCBI Taxonomy" id="176857"/>
    <lineage>
        <taxon>Eukaryota</taxon>
        <taxon>Viridiplantae</taxon>
        <taxon>Streptophyta</taxon>
        <taxon>Embryophyta</taxon>
        <taxon>Tracheophyta</taxon>
        <taxon>Spermatophyta</taxon>
        <taxon>Magnoliopsida</taxon>
        <taxon>eudicotyledons</taxon>
        <taxon>Gunneridae</taxon>
        <taxon>Pentapetalae</taxon>
        <taxon>rosids</taxon>
        <taxon>fabids</taxon>
        <taxon>Fagales</taxon>
        <taxon>Betulaceae</taxon>
        <taxon>Carpinus</taxon>
    </lineage>
</organism>
<keyword evidence="3" id="KW-0238">DNA-binding</keyword>
<dbReference type="PROSITE" id="PS50827">
    <property type="entry name" value="DDT"/>
    <property type="match status" value="1"/>
</dbReference>
<feature type="domain" description="Homeobox" evidence="5">
    <location>
        <begin position="1"/>
        <end position="29"/>
    </location>
</feature>
<comment type="subcellular location">
    <subcellularLocation>
        <location evidence="1 3">Nucleus</location>
    </subcellularLocation>
</comment>
<keyword evidence="8" id="KW-1185">Reference proteome</keyword>
<dbReference type="EMBL" id="CM017321">
    <property type="protein sequence ID" value="KAE7997693.1"/>
    <property type="molecule type" value="Genomic_DNA"/>
</dbReference>
<feature type="compositionally biased region" description="Acidic residues" evidence="4">
    <location>
        <begin position="583"/>
        <end position="593"/>
    </location>
</feature>
<dbReference type="Pfam" id="PF15613">
    <property type="entry name" value="WSD"/>
    <property type="match status" value="1"/>
</dbReference>
<dbReference type="GO" id="GO:0005634">
    <property type="term" value="C:nucleus"/>
    <property type="evidence" value="ECO:0007669"/>
    <property type="project" value="UniProtKB-SubCell"/>
</dbReference>
<dbReference type="CDD" id="cd00086">
    <property type="entry name" value="homeodomain"/>
    <property type="match status" value="1"/>
</dbReference>
<keyword evidence="2 3" id="KW-0539">Nucleus</keyword>
<dbReference type="SMART" id="SM00571">
    <property type="entry name" value="DDT"/>
    <property type="match status" value="1"/>
</dbReference>
<evidence type="ECO:0000259" key="6">
    <source>
        <dbReference type="PROSITE" id="PS50827"/>
    </source>
</evidence>
<evidence type="ECO:0000259" key="5">
    <source>
        <dbReference type="PROSITE" id="PS50071"/>
    </source>
</evidence>
<feature type="region of interest" description="Disordered" evidence="4">
    <location>
        <begin position="577"/>
        <end position="609"/>
    </location>
</feature>
<dbReference type="InterPro" id="IPR028941">
    <property type="entry name" value="WHIM2_dom"/>
</dbReference>
<dbReference type="GO" id="GO:0003677">
    <property type="term" value="F:DNA binding"/>
    <property type="evidence" value="ECO:0007669"/>
    <property type="project" value="UniProtKB-UniRule"/>
</dbReference>
<dbReference type="Proteomes" id="UP000327013">
    <property type="component" value="Chromosome 1"/>
</dbReference>
<feature type="compositionally biased region" description="Polar residues" evidence="4">
    <location>
        <begin position="596"/>
        <end position="609"/>
    </location>
</feature>
<feature type="compositionally biased region" description="Basic and acidic residues" evidence="4">
    <location>
        <begin position="249"/>
        <end position="276"/>
    </location>
</feature>
<dbReference type="Pfam" id="PF15612">
    <property type="entry name" value="WHIM1"/>
    <property type="match status" value="1"/>
</dbReference>
<proteinExistence type="predicted"/>
<gene>
    <name evidence="7" type="ORF">FH972_002303</name>
</gene>